<accession>A0A2I5KPH0</accession>
<dbReference type="Proteomes" id="UP000231863">
    <property type="component" value="Chromosome"/>
</dbReference>
<keyword evidence="1" id="KW-0472">Membrane</keyword>
<dbReference type="RefSeq" id="WP_100881463.1">
    <property type="nucleotide sequence ID" value="NZ_CP025043.1"/>
</dbReference>
<gene>
    <name evidence="2" type="ORF">CWI26_06980</name>
</gene>
<evidence type="ECO:0000313" key="2">
    <source>
        <dbReference type="EMBL" id="AUA19240.1"/>
    </source>
</evidence>
<proteinExistence type="predicted"/>
<dbReference type="EMBL" id="CP025043">
    <property type="protein sequence ID" value="AUA19240.1"/>
    <property type="molecule type" value="Genomic_DNA"/>
</dbReference>
<organism evidence="2 3">
    <name type="scientific">Streptococcus suis</name>
    <dbReference type="NCBI Taxonomy" id="1307"/>
    <lineage>
        <taxon>Bacteria</taxon>
        <taxon>Bacillati</taxon>
        <taxon>Bacillota</taxon>
        <taxon>Bacilli</taxon>
        <taxon>Lactobacillales</taxon>
        <taxon>Streptococcaceae</taxon>
        <taxon>Streptococcus</taxon>
    </lineage>
</organism>
<evidence type="ECO:0000313" key="3">
    <source>
        <dbReference type="Proteomes" id="UP000231863"/>
    </source>
</evidence>
<feature type="transmembrane region" description="Helical" evidence="1">
    <location>
        <begin position="257"/>
        <end position="277"/>
    </location>
</feature>
<evidence type="ECO:0000256" key="1">
    <source>
        <dbReference type="SAM" id="Phobius"/>
    </source>
</evidence>
<protein>
    <submittedName>
        <fullName evidence="2">Uncharacterized protein</fullName>
    </submittedName>
</protein>
<dbReference type="AlphaFoldDB" id="A0A2I5KPH0"/>
<feature type="transmembrane region" description="Helical" evidence="1">
    <location>
        <begin position="80"/>
        <end position="110"/>
    </location>
</feature>
<keyword evidence="1" id="KW-0812">Transmembrane</keyword>
<name>A0A2I5KPH0_STRSU</name>
<reference evidence="2 3" key="1">
    <citation type="submission" date="2017-11" db="EMBL/GenBank/DDBJ databases">
        <title>Genome analysis of Streptococcus suis serotype chz stain ah681.</title>
        <authorList>
            <person name="Pan Z."/>
            <person name="Zhang Y."/>
            <person name="Ma J."/>
            <person name="Lu P."/>
            <person name="Zhu Y."/>
            <person name="Zhong X."/>
            <person name="Dong W."/>
            <person name="Lu C."/>
            <person name="Yao H."/>
        </authorList>
    </citation>
    <scope>NUCLEOTIDE SEQUENCE [LARGE SCALE GENOMIC DNA]</scope>
    <source>
        <strain evidence="2 3">AH681</strain>
    </source>
</reference>
<feature type="transmembrane region" description="Helical" evidence="1">
    <location>
        <begin position="209"/>
        <end position="233"/>
    </location>
</feature>
<keyword evidence="1" id="KW-1133">Transmembrane helix</keyword>
<sequence>MKKEEWIEVFEEIHGRIPSVEEVLAAEKAGEIVGNLDAEVVSANYNQAGSARNSSNGYEYRKNSLFSYLKFCYENKKWTILAYFSTLIGLGLCLGGWPGILAILLSMFMISETGQNMVCKMISAKPIERQEYQSTLVQPIAKIIQQEREQGLILPESIEIRIIQNELPVAYAVGMNRLLVSESLLDSPHFLESKIKFELHRIHNMAPNLLLVVVGANLLLVLAGLIVMLSGSLNKNYGDRRSSFWTGGRSQAANGAILYYGSLAALAAILGLTFLFVKSVVRRDVELSDGFMVRQGLGQVHCLYLDKVNTFDQTMSKKVFELGFPDIDTRIAVMQNQHGVNYQAN</sequence>